<protein>
    <submittedName>
        <fullName evidence="1">Uncharacterized protein</fullName>
    </submittedName>
</protein>
<keyword evidence="2" id="KW-1185">Reference proteome</keyword>
<dbReference type="KEGG" id="fcy:FRACYDRAFT_246031"/>
<name>A0A1E7F051_9STRA</name>
<dbReference type="InterPro" id="IPR029044">
    <property type="entry name" value="Nucleotide-diphossugar_trans"/>
</dbReference>
<organism evidence="1 2">
    <name type="scientific">Fragilariopsis cylindrus CCMP1102</name>
    <dbReference type="NCBI Taxonomy" id="635003"/>
    <lineage>
        <taxon>Eukaryota</taxon>
        <taxon>Sar</taxon>
        <taxon>Stramenopiles</taxon>
        <taxon>Ochrophyta</taxon>
        <taxon>Bacillariophyta</taxon>
        <taxon>Bacillariophyceae</taxon>
        <taxon>Bacillariophycidae</taxon>
        <taxon>Bacillariales</taxon>
        <taxon>Bacillariaceae</taxon>
        <taxon>Fragilariopsis</taxon>
    </lineage>
</organism>
<dbReference type="SUPFAM" id="SSF53448">
    <property type="entry name" value="Nucleotide-diphospho-sugar transferases"/>
    <property type="match status" value="1"/>
</dbReference>
<evidence type="ECO:0000313" key="1">
    <source>
        <dbReference type="EMBL" id="OEU11434.1"/>
    </source>
</evidence>
<dbReference type="GO" id="GO:0016020">
    <property type="term" value="C:membrane"/>
    <property type="evidence" value="ECO:0007669"/>
    <property type="project" value="GOC"/>
</dbReference>
<dbReference type="PANTHER" id="PTHR32385:SF15">
    <property type="entry name" value="INOSITOL PHOSPHOCERAMIDE MANNOSYLTRANSFERASE 1"/>
    <property type="match status" value="1"/>
</dbReference>
<dbReference type="Gene3D" id="3.90.550.20">
    <property type="match status" value="1"/>
</dbReference>
<gene>
    <name evidence="1" type="ORF">FRACYDRAFT_246031</name>
</gene>
<sequence>MVGCAIFGCVTSYRNSKLFFHTIEYYTDNSAYFNDDAPSSPSPQQLLQLLSNNNKHQQQQQQPLLQLSELTRSHIRCPEPLLPVYDKIINTNISTFGEQDEQEQKQQEQNNLIPKIIHLSWKSRCISQDMMEIVDKWKDQFPSYNIYIHDDSAVAALLNDNYWYDLFPQLQQIMTSCAKFGSAMTIDIWRILILYRYGVNLS</sequence>
<proteinExistence type="predicted"/>
<dbReference type="GO" id="GO:0000030">
    <property type="term" value="F:mannosyltransferase activity"/>
    <property type="evidence" value="ECO:0007669"/>
    <property type="project" value="TreeGrafter"/>
</dbReference>
<dbReference type="AlphaFoldDB" id="A0A1E7F051"/>
<dbReference type="EMBL" id="KV784368">
    <property type="protein sequence ID" value="OEU11434.1"/>
    <property type="molecule type" value="Genomic_DNA"/>
</dbReference>
<dbReference type="Proteomes" id="UP000095751">
    <property type="component" value="Unassembled WGS sequence"/>
</dbReference>
<dbReference type="OrthoDB" id="43211at2759"/>
<reference evidence="1 2" key="1">
    <citation type="submission" date="2016-09" db="EMBL/GenBank/DDBJ databases">
        <title>Extensive genetic diversity and differential bi-allelic expression allows diatom success in the polar Southern Ocean.</title>
        <authorList>
            <consortium name="DOE Joint Genome Institute"/>
            <person name="Mock T."/>
            <person name="Otillar R.P."/>
            <person name="Strauss J."/>
            <person name="Dupont C."/>
            <person name="Frickenhaus S."/>
            <person name="Maumus F."/>
            <person name="Mcmullan M."/>
            <person name="Sanges R."/>
            <person name="Schmutz J."/>
            <person name="Toseland A."/>
            <person name="Valas R."/>
            <person name="Veluchamy A."/>
            <person name="Ward B.J."/>
            <person name="Allen A."/>
            <person name="Barry K."/>
            <person name="Falciatore A."/>
            <person name="Ferrante M."/>
            <person name="Fortunato A.E."/>
            <person name="Gloeckner G."/>
            <person name="Gruber A."/>
            <person name="Hipkin R."/>
            <person name="Janech M."/>
            <person name="Kroth P."/>
            <person name="Leese F."/>
            <person name="Lindquist E."/>
            <person name="Lyon B.R."/>
            <person name="Martin J."/>
            <person name="Mayer C."/>
            <person name="Parker M."/>
            <person name="Quesneville H."/>
            <person name="Raymond J."/>
            <person name="Uhlig C."/>
            <person name="Valentin K.U."/>
            <person name="Worden A.Z."/>
            <person name="Armbrust E.V."/>
            <person name="Bowler C."/>
            <person name="Green B."/>
            <person name="Moulton V."/>
            <person name="Van Oosterhout C."/>
            <person name="Grigoriev I."/>
        </authorList>
    </citation>
    <scope>NUCLEOTIDE SEQUENCE [LARGE SCALE GENOMIC DNA]</scope>
    <source>
        <strain evidence="1 2">CCMP1102</strain>
    </source>
</reference>
<dbReference type="GO" id="GO:0051999">
    <property type="term" value="P:mannosyl-inositol phosphorylceramide biosynthetic process"/>
    <property type="evidence" value="ECO:0007669"/>
    <property type="project" value="TreeGrafter"/>
</dbReference>
<dbReference type="PANTHER" id="PTHR32385">
    <property type="entry name" value="MANNOSYL PHOSPHORYLINOSITOL CERAMIDE SYNTHASE"/>
    <property type="match status" value="1"/>
</dbReference>
<evidence type="ECO:0000313" key="2">
    <source>
        <dbReference type="Proteomes" id="UP000095751"/>
    </source>
</evidence>
<dbReference type="InParanoid" id="A0A1E7F051"/>
<accession>A0A1E7F051</accession>
<dbReference type="InterPro" id="IPR051706">
    <property type="entry name" value="Glycosyltransferase_domain"/>
</dbReference>